<evidence type="ECO:0000313" key="2">
    <source>
        <dbReference type="EMBL" id="OUC46856.1"/>
    </source>
</evidence>
<gene>
    <name evidence="2" type="ORF">D917_07391</name>
</gene>
<dbReference type="EMBL" id="LVZM01005699">
    <property type="protein sequence ID" value="OUC46856.1"/>
    <property type="molecule type" value="Genomic_DNA"/>
</dbReference>
<comment type="caution">
    <text evidence="2">The sequence shown here is derived from an EMBL/GenBank/DDBJ whole genome shotgun (WGS) entry which is preliminary data.</text>
</comment>
<feature type="transmembrane region" description="Helical" evidence="1">
    <location>
        <begin position="99"/>
        <end position="121"/>
    </location>
</feature>
<dbReference type="AlphaFoldDB" id="A0A1Y3ESJ8"/>
<evidence type="ECO:0000256" key="1">
    <source>
        <dbReference type="SAM" id="Phobius"/>
    </source>
</evidence>
<accession>A0A1Y3ESJ8</accession>
<keyword evidence="1" id="KW-0472">Membrane</keyword>
<keyword evidence="1" id="KW-0812">Transmembrane</keyword>
<name>A0A1Y3ESJ8_9BILA</name>
<evidence type="ECO:0000313" key="3">
    <source>
        <dbReference type="Proteomes" id="UP000243006"/>
    </source>
</evidence>
<dbReference type="Proteomes" id="UP000243006">
    <property type="component" value="Unassembled WGS sequence"/>
</dbReference>
<organism evidence="2 3">
    <name type="scientific">Trichinella nativa</name>
    <dbReference type="NCBI Taxonomy" id="6335"/>
    <lineage>
        <taxon>Eukaryota</taxon>
        <taxon>Metazoa</taxon>
        <taxon>Ecdysozoa</taxon>
        <taxon>Nematoda</taxon>
        <taxon>Enoplea</taxon>
        <taxon>Dorylaimia</taxon>
        <taxon>Trichinellida</taxon>
        <taxon>Trichinellidae</taxon>
        <taxon>Trichinella</taxon>
    </lineage>
</organism>
<sequence>MFVYLERYTIQVLVYSEASPYSVPGAAAWVTDCSQNRESVSLSIQRVNHSCRLMIDCAKGWDGWSVSCGGSSFFAFQTEPALTRSLTSNKATSRLVTTIYLSISTSELFYFFYPYFFLIWYL</sequence>
<protein>
    <submittedName>
        <fullName evidence="2">Uncharacterized protein</fullName>
    </submittedName>
</protein>
<keyword evidence="1" id="KW-1133">Transmembrane helix</keyword>
<reference evidence="2 3" key="1">
    <citation type="submission" date="2015-04" db="EMBL/GenBank/DDBJ databases">
        <title>Draft genome of the roundworm Trichinella nativa.</title>
        <authorList>
            <person name="Mitreva M."/>
        </authorList>
    </citation>
    <scope>NUCLEOTIDE SEQUENCE [LARGE SCALE GENOMIC DNA]</scope>
    <source>
        <strain evidence="2 3">ISS45</strain>
    </source>
</reference>
<proteinExistence type="predicted"/>